<dbReference type="EMBL" id="JBEPMM010000012">
    <property type="protein sequence ID" value="MET3694205.1"/>
    <property type="molecule type" value="Genomic_DNA"/>
</dbReference>
<gene>
    <name evidence="1" type="ORF">ABID43_003764</name>
</gene>
<comment type="caution">
    <text evidence="1">The sequence shown here is derived from an EMBL/GenBank/DDBJ whole genome shotgun (WGS) entry which is preliminary data.</text>
</comment>
<reference evidence="1 2" key="1">
    <citation type="submission" date="2024-06" db="EMBL/GenBank/DDBJ databases">
        <title>Genomic Encyclopedia of Type Strains, Phase IV (KMG-IV): sequencing the most valuable type-strain genomes for metagenomic binning, comparative biology and taxonomic classification.</title>
        <authorList>
            <person name="Goeker M."/>
        </authorList>
    </citation>
    <scope>NUCLEOTIDE SEQUENCE [LARGE SCALE GENOMIC DNA]</scope>
    <source>
        <strain evidence="1 2">DSM 21331</strain>
    </source>
</reference>
<protein>
    <submittedName>
        <fullName evidence="1">Uncharacterized protein</fullName>
    </submittedName>
</protein>
<sequence length="319" mass="36848">MIKNIPAADAMEESALQLYFLAWHQIMQVLDDLRSSELFQFEIKDGQTISSGPMSDEFNEFIERSQPELRLGYTLVQQSQEIGLKSKICAISPFLLLSGTDVRHWAREDADFTDLRTLDASDLVRVYNAIQPKPLKLEFTTMYEFIRGNRNKIYHLGSFDDKLDPAALISVLINQYRELYPHRRWIKDKLSYQSNHRMQIFYDDFNEYTEVLLDLKHLTPYLTKAQHKVIYGFEKSKRKYICWKCCDIACLREIGGEEQSCKTAILANKNNITCSVCEADYAVERIKCEAGDCLGNVIGTNEDEEKICLTCYHNQADGA</sequence>
<accession>A0ABV2LBK1</accession>
<proteinExistence type="predicted"/>
<evidence type="ECO:0000313" key="2">
    <source>
        <dbReference type="Proteomes" id="UP001549145"/>
    </source>
</evidence>
<evidence type="ECO:0000313" key="1">
    <source>
        <dbReference type="EMBL" id="MET3694205.1"/>
    </source>
</evidence>
<keyword evidence="2" id="KW-1185">Reference proteome</keyword>
<dbReference type="Proteomes" id="UP001549145">
    <property type="component" value="Unassembled WGS sequence"/>
</dbReference>
<organism evidence="1 2">
    <name type="scientific">Methylobacterium goesingense</name>
    <dbReference type="NCBI Taxonomy" id="243690"/>
    <lineage>
        <taxon>Bacteria</taxon>
        <taxon>Pseudomonadati</taxon>
        <taxon>Pseudomonadota</taxon>
        <taxon>Alphaproteobacteria</taxon>
        <taxon>Hyphomicrobiales</taxon>
        <taxon>Methylobacteriaceae</taxon>
        <taxon>Methylobacterium</taxon>
    </lineage>
</organism>
<name>A0ABV2LBK1_9HYPH</name>
<dbReference type="RefSeq" id="WP_238282753.1">
    <property type="nucleotide sequence ID" value="NZ_BPQL01000193.1"/>
</dbReference>